<dbReference type="EMBL" id="FMZM01000006">
    <property type="protein sequence ID" value="SDD19334.1"/>
    <property type="molecule type" value="Genomic_DNA"/>
</dbReference>
<evidence type="ECO:0000313" key="1">
    <source>
        <dbReference type="EMBL" id="SDD19334.1"/>
    </source>
</evidence>
<dbReference type="Proteomes" id="UP000199034">
    <property type="component" value="Unassembled WGS sequence"/>
</dbReference>
<name>A0A1G6SRN3_9ACTN</name>
<organism evidence="1 2">
    <name type="scientific">Nocardioides lianchengensis</name>
    <dbReference type="NCBI Taxonomy" id="1045774"/>
    <lineage>
        <taxon>Bacteria</taxon>
        <taxon>Bacillati</taxon>
        <taxon>Actinomycetota</taxon>
        <taxon>Actinomycetes</taxon>
        <taxon>Propionibacteriales</taxon>
        <taxon>Nocardioidaceae</taxon>
        <taxon>Nocardioides</taxon>
    </lineage>
</organism>
<dbReference type="RefSeq" id="WP_170867043.1">
    <property type="nucleotide sequence ID" value="NZ_FMZM01000006.1"/>
</dbReference>
<accession>A0A1G6SRN3</accession>
<proteinExistence type="predicted"/>
<keyword evidence="2" id="KW-1185">Reference proteome</keyword>
<evidence type="ECO:0000313" key="2">
    <source>
        <dbReference type="Proteomes" id="UP000199034"/>
    </source>
</evidence>
<reference evidence="1 2" key="1">
    <citation type="submission" date="2016-10" db="EMBL/GenBank/DDBJ databases">
        <authorList>
            <person name="de Groot N.N."/>
        </authorList>
    </citation>
    <scope>NUCLEOTIDE SEQUENCE [LARGE SCALE GENOMIC DNA]</scope>
    <source>
        <strain evidence="1 2">CGMCC 4.6858</strain>
    </source>
</reference>
<gene>
    <name evidence="1" type="ORF">SAMN05421872_106248</name>
</gene>
<protein>
    <submittedName>
        <fullName evidence="1">Uncharacterized protein</fullName>
    </submittedName>
</protein>
<dbReference type="AlphaFoldDB" id="A0A1G6SRN3"/>
<sequence>MGYRIHGARVRDESLPRSHRLSALGSCLQHSQAMDYPATWTYLERRLGRARRDPGFPILEALAAVDDERRLRAVAEAAYAVRRRAQKATPRRQLRLTEVTPSSPRRWFGDEVRAARHVLATRSTGHAGLVTGVDPAADAAAVDLLTAGPPTDPTRLAALQALLARARRRRELPTLLVLEQVHLATYGGFPMGADWGFTSSGGL</sequence>